<evidence type="ECO:0000256" key="1">
    <source>
        <dbReference type="SAM" id="MobiDB-lite"/>
    </source>
</evidence>
<dbReference type="Proteomes" id="UP000276133">
    <property type="component" value="Unassembled WGS sequence"/>
</dbReference>
<proteinExistence type="predicted"/>
<reference evidence="2 3" key="1">
    <citation type="journal article" date="2018" name="Sci. Rep.">
        <title>Genomic signatures of local adaptation to the degree of environmental predictability in rotifers.</title>
        <authorList>
            <person name="Franch-Gras L."/>
            <person name="Hahn C."/>
            <person name="Garcia-Roger E.M."/>
            <person name="Carmona M.J."/>
            <person name="Serra M."/>
            <person name="Gomez A."/>
        </authorList>
    </citation>
    <scope>NUCLEOTIDE SEQUENCE [LARGE SCALE GENOMIC DNA]</scope>
    <source>
        <strain evidence="2">HYR1</strain>
    </source>
</reference>
<protein>
    <submittedName>
        <fullName evidence="2">Uncharacterized protein</fullName>
    </submittedName>
</protein>
<comment type="caution">
    <text evidence="2">The sequence shown here is derived from an EMBL/GenBank/DDBJ whole genome shotgun (WGS) entry which is preliminary data.</text>
</comment>
<accession>A0A3M7RJH0</accession>
<feature type="region of interest" description="Disordered" evidence="1">
    <location>
        <begin position="78"/>
        <end position="101"/>
    </location>
</feature>
<evidence type="ECO:0000313" key="2">
    <source>
        <dbReference type="EMBL" id="RNA23540.1"/>
    </source>
</evidence>
<dbReference type="AlphaFoldDB" id="A0A3M7RJH0"/>
<organism evidence="2 3">
    <name type="scientific">Brachionus plicatilis</name>
    <name type="common">Marine rotifer</name>
    <name type="synonym">Brachionus muelleri</name>
    <dbReference type="NCBI Taxonomy" id="10195"/>
    <lineage>
        <taxon>Eukaryota</taxon>
        <taxon>Metazoa</taxon>
        <taxon>Spiralia</taxon>
        <taxon>Gnathifera</taxon>
        <taxon>Rotifera</taxon>
        <taxon>Eurotatoria</taxon>
        <taxon>Monogononta</taxon>
        <taxon>Pseudotrocha</taxon>
        <taxon>Ploima</taxon>
        <taxon>Brachionidae</taxon>
        <taxon>Brachionus</taxon>
    </lineage>
</organism>
<name>A0A3M7RJH0_BRAPC</name>
<sequence length="121" mass="13749">MNLNHIFNFPIFLLETIANDKHFLPICLGICTTEKANDFECMFSCTNYKIIIKDNVGAGREATWPTVQAAKKRPIHLTANDRDWPAKPRPTDGPTKKTKIFFGPSVGRPPHGFLKRFLADY</sequence>
<feature type="compositionally biased region" description="Basic and acidic residues" evidence="1">
    <location>
        <begin position="79"/>
        <end position="90"/>
    </location>
</feature>
<gene>
    <name evidence="2" type="ORF">BpHYR1_030781</name>
</gene>
<keyword evidence="3" id="KW-1185">Reference proteome</keyword>
<evidence type="ECO:0000313" key="3">
    <source>
        <dbReference type="Proteomes" id="UP000276133"/>
    </source>
</evidence>
<dbReference type="EMBL" id="REGN01003264">
    <property type="protein sequence ID" value="RNA23540.1"/>
    <property type="molecule type" value="Genomic_DNA"/>
</dbReference>